<evidence type="ECO:0000313" key="9">
    <source>
        <dbReference type="Proteomes" id="UP000713596"/>
    </source>
</evidence>
<dbReference type="InterPro" id="IPR050327">
    <property type="entry name" value="Proton-linked_MCT"/>
</dbReference>
<feature type="transmembrane region" description="Helical" evidence="6">
    <location>
        <begin position="72"/>
        <end position="91"/>
    </location>
</feature>
<dbReference type="Gene3D" id="1.20.1250.20">
    <property type="entry name" value="MFS general substrate transporter like domains"/>
    <property type="match status" value="2"/>
</dbReference>
<keyword evidence="3 6" id="KW-0812">Transmembrane</keyword>
<dbReference type="Pfam" id="PF07690">
    <property type="entry name" value="MFS_1"/>
    <property type="match status" value="1"/>
</dbReference>
<dbReference type="EMBL" id="JAHLFP010000067">
    <property type="protein sequence ID" value="MBU3806727.1"/>
    <property type="molecule type" value="Genomic_DNA"/>
</dbReference>
<gene>
    <name evidence="8" type="ORF">H9882_07550</name>
</gene>
<reference evidence="8" key="2">
    <citation type="submission" date="2021-04" db="EMBL/GenBank/DDBJ databases">
        <authorList>
            <person name="Gilroy R."/>
        </authorList>
    </citation>
    <scope>NUCLEOTIDE SEQUENCE</scope>
    <source>
        <strain evidence="8">B5_2728</strain>
    </source>
</reference>
<feature type="transmembrane region" description="Helical" evidence="6">
    <location>
        <begin position="210"/>
        <end position="232"/>
    </location>
</feature>
<dbReference type="SUPFAM" id="SSF103473">
    <property type="entry name" value="MFS general substrate transporter"/>
    <property type="match status" value="1"/>
</dbReference>
<proteinExistence type="predicted"/>
<evidence type="ECO:0000259" key="7">
    <source>
        <dbReference type="PROSITE" id="PS50850"/>
    </source>
</evidence>
<comment type="caution">
    <text evidence="8">The sequence shown here is derived from an EMBL/GenBank/DDBJ whole genome shotgun (WGS) entry which is preliminary data.</text>
</comment>
<feature type="transmembrane region" description="Helical" evidence="6">
    <location>
        <begin position="45"/>
        <end position="65"/>
    </location>
</feature>
<accession>A0A948T364</accession>
<dbReference type="AlphaFoldDB" id="A0A948T364"/>
<dbReference type="InterPro" id="IPR036259">
    <property type="entry name" value="MFS_trans_sf"/>
</dbReference>
<evidence type="ECO:0000256" key="2">
    <source>
        <dbReference type="ARBA" id="ARBA00022448"/>
    </source>
</evidence>
<feature type="transmembrane region" description="Helical" evidence="6">
    <location>
        <begin position="331"/>
        <end position="352"/>
    </location>
</feature>
<dbReference type="GO" id="GO:0022857">
    <property type="term" value="F:transmembrane transporter activity"/>
    <property type="evidence" value="ECO:0007669"/>
    <property type="project" value="InterPro"/>
</dbReference>
<feature type="domain" description="Major facilitator superfamily (MFS) profile" evidence="7">
    <location>
        <begin position="1"/>
        <end position="383"/>
    </location>
</feature>
<comment type="subcellular location">
    <subcellularLocation>
        <location evidence="1">Cell membrane</location>
        <topology evidence="1">Multi-pass membrane protein</topology>
    </subcellularLocation>
</comment>
<feature type="transmembrane region" description="Helical" evidence="6">
    <location>
        <begin position="131"/>
        <end position="153"/>
    </location>
</feature>
<feature type="transmembrane region" description="Helical" evidence="6">
    <location>
        <begin position="97"/>
        <end position="119"/>
    </location>
</feature>
<feature type="transmembrane region" description="Helical" evidence="6">
    <location>
        <begin position="244"/>
        <end position="266"/>
    </location>
</feature>
<evidence type="ECO:0000256" key="3">
    <source>
        <dbReference type="ARBA" id="ARBA00022692"/>
    </source>
</evidence>
<evidence type="ECO:0000256" key="4">
    <source>
        <dbReference type="ARBA" id="ARBA00022989"/>
    </source>
</evidence>
<dbReference type="Proteomes" id="UP000713596">
    <property type="component" value="Unassembled WGS sequence"/>
</dbReference>
<dbReference type="GO" id="GO:0005886">
    <property type="term" value="C:plasma membrane"/>
    <property type="evidence" value="ECO:0007669"/>
    <property type="project" value="UniProtKB-SubCell"/>
</dbReference>
<feature type="transmembrane region" description="Helical" evidence="6">
    <location>
        <begin position="278"/>
        <end position="293"/>
    </location>
</feature>
<protein>
    <submittedName>
        <fullName evidence="8">MFS transporter</fullName>
    </submittedName>
</protein>
<reference evidence="8" key="1">
    <citation type="journal article" date="2021" name="PeerJ">
        <title>Extensive microbial diversity within the chicken gut microbiome revealed by metagenomics and culture.</title>
        <authorList>
            <person name="Gilroy R."/>
            <person name="Ravi A."/>
            <person name="Getino M."/>
            <person name="Pursley I."/>
            <person name="Horton D.L."/>
            <person name="Alikhan N.F."/>
            <person name="Baker D."/>
            <person name="Gharbi K."/>
            <person name="Hall N."/>
            <person name="Watson M."/>
            <person name="Adriaenssens E.M."/>
            <person name="Foster-Nyarko E."/>
            <person name="Jarju S."/>
            <person name="Secka A."/>
            <person name="Antonio M."/>
            <person name="Oren A."/>
            <person name="Chaudhuri R.R."/>
            <person name="La Ragione R."/>
            <person name="Hildebrand F."/>
            <person name="Pallen M.J."/>
        </authorList>
    </citation>
    <scope>NUCLEOTIDE SEQUENCE</scope>
    <source>
        <strain evidence="8">B5_2728</strain>
    </source>
</reference>
<evidence type="ECO:0000256" key="1">
    <source>
        <dbReference type="ARBA" id="ARBA00004651"/>
    </source>
</evidence>
<evidence type="ECO:0000256" key="6">
    <source>
        <dbReference type="SAM" id="Phobius"/>
    </source>
</evidence>
<evidence type="ECO:0000256" key="5">
    <source>
        <dbReference type="ARBA" id="ARBA00023136"/>
    </source>
</evidence>
<dbReference type="PROSITE" id="PS50850">
    <property type="entry name" value="MFS"/>
    <property type="match status" value="1"/>
</dbReference>
<dbReference type="InterPro" id="IPR020846">
    <property type="entry name" value="MFS_dom"/>
</dbReference>
<name>A0A948T364_9FIRM</name>
<feature type="transmembrane region" description="Helical" evidence="6">
    <location>
        <begin position="159"/>
        <end position="185"/>
    </location>
</feature>
<keyword evidence="5 6" id="KW-0472">Membrane</keyword>
<dbReference type="InterPro" id="IPR011701">
    <property type="entry name" value="MFS"/>
</dbReference>
<dbReference type="PANTHER" id="PTHR11360">
    <property type="entry name" value="MONOCARBOXYLATE TRANSPORTER"/>
    <property type="match status" value="1"/>
</dbReference>
<organism evidence="8 9">
    <name type="scientific">Candidatus Allofournierella pullistercoris</name>
    <dbReference type="NCBI Taxonomy" id="2838597"/>
    <lineage>
        <taxon>Bacteria</taxon>
        <taxon>Bacillati</taxon>
        <taxon>Bacillota</taxon>
        <taxon>Clostridia</taxon>
        <taxon>Eubacteriales</taxon>
        <taxon>Oscillospiraceae</taxon>
        <taxon>Allofournierella</taxon>
    </lineage>
</organism>
<evidence type="ECO:0000313" key="8">
    <source>
        <dbReference type="EMBL" id="MBU3806727.1"/>
    </source>
</evidence>
<sequence>MKDHRWSVLAAGAAIQLFTGIPAAWGVFQPSVQQEYGFEESTASMAFYLLISAFGVGSVLGGWLGDKKGPRTAAYLGSALVTGGFVAAGFVPAERPWLFYLLFSVPVGMGCAFLYPAVMTCAQHWYAQKKGLATGVIGLAVGLSGGALTLLVRFVGQRWGIRVCFWVLAGIIGLLCGIGSFFLVLPKGRGAEQDKGRSLRPGQMLKTRQYWILLVIVAMATPSVLLFSPQIVELAQQRGLEEQAAYWAVVIGSACSALGRLSVTWLSDRIGRRRADRWVYGALTLLSIGFIWTKGYWLLAGYGALTFFYAAQGALLPSLSTDLFGMKFAGVNYGFVALGMTAGSLGFGLVSTGWESMLLRHLVAVGASLLGFGLLFALRPVKQVGNAENTQ</sequence>
<feature type="transmembrane region" description="Helical" evidence="6">
    <location>
        <begin position="358"/>
        <end position="378"/>
    </location>
</feature>
<keyword evidence="2" id="KW-0813">Transport</keyword>
<keyword evidence="4 6" id="KW-1133">Transmembrane helix</keyword>